<dbReference type="InterPro" id="IPR029063">
    <property type="entry name" value="SAM-dependent_MTases_sf"/>
</dbReference>
<keyword evidence="6" id="KW-0472">Membrane</keyword>
<dbReference type="InterPro" id="IPR004159">
    <property type="entry name" value="Put_SAM_MeTrfase"/>
</dbReference>
<sequence length="644" mass="72304">MGHDNVPSISPAKWRTTNPQSPFWKSGGHVRDESFDRPDLGWKALLKRHKFLLFMLAILTFLCTIYLYFAITFATVDTCSTLKGKMRAHCYQLQGKDGRVHAHHGRRALDLRSFEISPDDLTQDVLLDECGRQFENYSPCRNVSGFRGSCRQRNERPPLCRVPAPLGYQRPAVWQRSNEDTSSEWEQTSTPGFTFEKVQGEDSSQQSLLKVRGYAESLLLSVDHVHRVLTIGCEGCKMLPSGFMPKRDVSSLSILGVRSSGICIQQILDEGFPALLTTLFNTNGLPANAFDVIRSDGCGDQVDTRGGYYFSEVDRLLRPGGLYFWIQVGSDDEERIDEQSVMKKLNWTLLARFEDFSVWKKAEDKNSYMNFEVNGLVGEASGVIKHASKFLHSRNLAEVEALSTLTLDSKSQPLYGPSTDIWRSRVAQYSELLGESLVRQVRNVLDLNAELGSFAAVLMQHQPVWVMNVVPTANPEMLESIYNRGLLGIQHDWSEAFPTTPRSYDLVHSSRAFSSSKGVKTIDLILEVDRILRPGGLVIVRDSVKTALKIKSLSGSVRWRVLFEYPGVIETAEYVVIMEKESDTRAVRPPNDRILAVDIFTSVPTLGSHGNNMKGTGNLELPNIDIPEHLNTIPTNLTFTFLTS</sequence>
<dbReference type="PANTHER" id="PTHR10108">
    <property type="entry name" value="SAM-DEPENDENT METHYLTRANSFERASE"/>
    <property type="match status" value="1"/>
</dbReference>
<name>A0A176VYB0_MARPO</name>
<comment type="subcellular location">
    <subcellularLocation>
        <location evidence="5">Endomembrane system</location>
        <topology evidence="5">Single-pass membrane protein</topology>
    </subcellularLocation>
    <subcellularLocation>
        <location evidence="1 6">Membrane</location>
        <topology evidence="1 6">Single-pass type II membrane protein</topology>
    </subcellularLocation>
</comment>
<dbReference type="Proteomes" id="UP000077202">
    <property type="component" value="Unassembled WGS sequence"/>
</dbReference>
<reference evidence="8" key="1">
    <citation type="submission" date="2016-03" db="EMBL/GenBank/DDBJ databases">
        <title>Mechanisms controlling the formation of the plant cell surface in tip-growing cells are functionally conserved among land plants.</title>
        <authorList>
            <person name="Honkanen S."/>
            <person name="Jones V.A."/>
            <person name="Morieri G."/>
            <person name="Champion C."/>
            <person name="Hetherington A.J."/>
            <person name="Kelly S."/>
            <person name="Saint-Marcoux D."/>
            <person name="Proust H."/>
            <person name="Prescott H."/>
            <person name="Dolan L."/>
        </authorList>
    </citation>
    <scope>NUCLEOTIDE SEQUENCE [LARGE SCALE GENOMIC DNA]</scope>
    <source>
        <tissue evidence="8">Whole gametophyte</tissue>
    </source>
</reference>
<dbReference type="EC" id="2.1.1.-" evidence="6"/>
<comment type="similarity">
    <text evidence="2 6">Belongs to the methyltransferase superfamily.</text>
</comment>
<evidence type="ECO:0000256" key="6">
    <source>
        <dbReference type="RuleBase" id="RU366043"/>
    </source>
</evidence>
<evidence type="ECO:0000256" key="4">
    <source>
        <dbReference type="ARBA" id="ARBA00022968"/>
    </source>
</evidence>
<accession>A0A176VYB0</accession>
<evidence type="ECO:0000256" key="7">
    <source>
        <dbReference type="SAM" id="MobiDB-lite"/>
    </source>
</evidence>
<keyword evidence="6" id="KW-0812">Transmembrane</keyword>
<dbReference type="CDD" id="cd02440">
    <property type="entry name" value="AdoMet_MTases"/>
    <property type="match status" value="1"/>
</dbReference>
<dbReference type="GO" id="GO:0008168">
    <property type="term" value="F:methyltransferase activity"/>
    <property type="evidence" value="ECO:0007669"/>
    <property type="project" value="UniProtKB-UniRule"/>
</dbReference>
<organism evidence="8 9">
    <name type="scientific">Marchantia polymorpha subsp. ruderalis</name>
    <dbReference type="NCBI Taxonomy" id="1480154"/>
    <lineage>
        <taxon>Eukaryota</taxon>
        <taxon>Viridiplantae</taxon>
        <taxon>Streptophyta</taxon>
        <taxon>Embryophyta</taxon>
        <taxon>Marchantiophyta</taxon>
        <taxon>Marchantiopsida</taxon>
        <taxon>Marchantiidae</taxon>
        <taxon>Marchantiales</taxon>
        <taxon>Marchantiaceae</taxon>
        <taxon>Marchantia</taxon>
    </lineage>
</organism>
<dbReference type="EMBL" id="LVLJ01002295">
    <property type="protein sequence ID" value="OAE25789.1"/>
    <property type="molecule type" value="Genomic_DNA"/>
</dbReference>
<keyword evidence="6" id="KW-1133">Transmembrane helix</keyword>
<keyword evidence="6" id="KW-0325">Glycoprotein</keyword>
<dbReference type="Gene3D" id="3.40.50.150">
    <property type="entry name" value="Vaccinia Virus protein VP39"/>
    <property type="match status" value="1"/>
</dbReference>
<evidence type="ECO:0000256" key="2">
    <source>
        <dbReference type="ARBA" id="ARBA00008361"/>
    </source>
</evidence>
<keyword evidence="3 6" id="KW-0489">Methyltransferase</keyword>
<evidence type="ECO:0000313" key="9">
    <source>
        <dbReference type="Proteomes" id="UP000077202"/>
    </source>
</evidence>
<evidence type="ECO:0000256" key="3">
    <source>
        <dbReference type="ARBA" id="ARBA00022603"/>
    </source>
</evidence>
<proteinExistence type="inferred from homology"/>
<feature type="region of interest" description="Disordered" evidence="7">
    <location>
        <begin position="1"/>
        <end position="29"/>
    </location>
</feature>
<dbReference type="PANTHER" id="PTHR10108:SF899">
    <property type="entry name" value="PECTIN METHYLTRANSFERASE QUA2-RELATED"/>
    <property type="match status" value="1"/>
</dbReference>
<protein>
    <recommendedName>
        <fullName evidence="6">Methyltransferase</fullName>
        <ecNumber evidence="6">2.1.1.-</ecNumber>
    </recommendedName>
</protein>
<dbReference type="GO" id="GO:0016020">
    <property type="term" value="C:membrane"/>
    <property type="evidence" value="ECO:0007669"/>
    <property type="project" value="UniProtKB-SubCell"/>
</dbReference>
<dbReference type="GO" id="GO:0012505">
    <property type="term" value="C:endomembrane system"/>
    <property type="evidence" value="ECO:0007669"/>
    <property type="project" value="UniProtKB-SubCell"/>
</dbReference>
<dbReference type="GO" id="GO:0005737">
    <property type="term" value="C:cytoplasm"/>
    <property type="evidence" value="ECO:0007669"/>
    <property type="project" value="TreeGrafter"/>
</dbReference>
<evidence type="ECO:0000256" key="1">
    <source>
        <dbReference type="ARBA" id="ARBA00004606"/>
    </source>
</evidence>
<dbReference type="SUPFAM" id="SSF53335">
    <property type="entry name" value="S-adenosyl-L-methionine-dependent methyltransferases"/>
    <property type="match status" value="1"/>
</dbReference>
<dbReference type="GO" id="GO:0032259">
    <property type="term" value="P:methylation"/>
    <property type="evidence" value="ECO:0007669"/>
    <property type="project" value="UniProtKB-KW"/>
</dbReference>
<gene>
    <name evidence="8" type="ORF">AXG93_4368s2510</name>
</gene>
<keyword evidence="6" id="KW-0808">Transferase</keyword>
<feature type="transmembrane region" description="Helical" evidence="6">
    <location>
        <begin position="51"/>
        <end position="71"/>
    </location>
</feature>
<keyword evidence="9" id="KW-1185">Reference proteome</keyword>
<keyword evidence="4 6" id="KW-0735">Signal-anchor</keyword>
<dbReference type="AlphaFoldDB" id="A0A176VYB0"/>
<evidence type="ECO:0000313" key="8">
    <source>
        <dbReference type="EMBL" id="OAE25789.1"/>
    </source>
</evidence>
<comment type="caution">
    <text evidence="8">The sequence shown here is derived from an EMBL/GenBank/DDBJ whole genome shotgun (WGS) entry which is preliminary data.</text>
</comment>
<evidence type="ECO:0000256" key="5">
    <source>
        <dbReference type="ARBA" id="ARBA00037847"/>
    </source>
</evidence>
<dbReference type="Pfam" id="PF03141">
    <property type="entry name" value="Methyltransf_29"/>
    <property type="match status" value="2"/>
</dbReference>